<keyword evidence="4" id="KW-1185">Reference proteome</keyword>
<dbReference type="EMBL" id="CU928158">
    <property type="protein sequence ID" value="CAQ91795.1"/>
    <property type="molecule type" value="Genomic_DNA"/>
</dbReference>
<accession>B7LMW7</accession>
<keyword evidence="2" id="KW-0472">Membrane</keyword>
<evidence type="ECO:0000313" key="3">
    <source>
        <dbReference type="EMBL" id="CAQ91795.1"/>
    </source>
</evidence>
<keyword evidence="2" id="KW-0812">Transmembrane</keyword>
<dbReference type="InterPro" id="IPR009468">
    <property type="entry name" value="DUF1090"/>
</dbReference>
<sequence length="161" mass="18596">MVIPRLLTMINKAVVNLTALLVWIIAPRFRGRNTMESSGMKYRIALVLSLFTLSAGSYANTLCQQKEQDIQKEISYAEKHNNQNRINGLKRALSEVRANCTDSKLRADHQEKIAEQKEEITERQRDLREAKQKGDADKIKKREHKLAEAEKELKELEARSY</sequence>
<name>B7LMW7_ESCF3</name>
<dbReference type="Pfam" id="PF06476">
    <property type="entry name" value="DUF1090"/>
    <property type="match status" value="1"/>
</dbReference>
<dbReference type="AlphaFoldDB" id="B7LMW7"/>
<proteinExistence type="predicted"/>
<protein>
    <recommendedName>
        <fullName evidence="5">DUF1090 domain-containing protein</fullName>
    </recommendedName>
</protein>
<reference evidence="4" key="1">
    <citation type="journal article" date="2009" name="PLoS Genet.">
        <title>Organised genome dynamics in the Escherichia coli species results in highly diverse adaptive paths.</title>
        <authorList>
            <person name="Touchon M."/>
            <person name="Hoede C."/>
            <person name="Tenaillon O."/>
            <person name="Barbe V."/>
            <person name="Baeriswyl S."/>
            <person name="Bidet P."/>
            <person name="Bingen E."/>
            <person name="Bonacorsi S."/>
            <person name="Bouchier C."/>
            <person name="Bouvet O."/>
            <person name="Calteau A."/>
            <person name="Chiapello H."/>
            <person name="Clermont O."/>
            <person name="Cruveiller S."/>
            <person name="Danchin A."/>
            <person name="Diard M."/>
            <person name="Dossat C."/>
            <person name="Karoui M.E."/>
            <person name="Frapy E."/>
            <person name="Garry L."/>
            <person name="Ghigo J.M."/>
            <person name="Gilles A.M."/>
            <person name="Johnson J."/>
            <person name="Le Bouguenec C."/>
            <person name="Lescat M."/>
            <person name="Mangenot S."/>
            <person name="Martinez-Jehanne V."/>
            <person name="Matic I."/>
            <person name="Nassif X."/>
            <person name="Oztas S."/>
            <person name="Petit M.A."/>
            <person name="Pichon C."/>
            <person name="Rouy Z."/>
            <person name="Ruf C.S."/>
            <person name="Schneider D."/>
            <person name="Tourret J."/>
            <person name="Vacherie B."/>
            <person name="Vallenet D."/>
            <person name="Medigue C."/>
            <person name="Rocha E.P.C."/>
            <person name="Denamur E."/>
        </authorList>
    </citation>
    <scope>NUCLEOTIDE SEQUENCE [LARGE SCALE GENOMIC DNA]</scope>
    <source>
        <strain evidence="4">ATCC 35469 / DSM 13698 / BCRC 15582 / CCUG 18766 / IAM 14443 / JCM 21226 / LMG 7866 / NBRC 102419 / NCTC 12128 / CDC 0568-73</strain>
    </source>
</reference>
<evidence type="ECO:0008006" key="5">
    <source>
        <dbReference type="Google" id="ProtNLM"/>
    </source>
</evidence>
<evidence type="ECO:0000256" key="1">
    <source>
        <dbReference type="SAM" id="MobiDB-lite"/>
    </source>
</evidence>
<gene>
    <name evidence="3" type="ordered locus">EFER_4377</name>
</gene>
<organism evidence="3 4">
    <name type="scientific">Escherichia fergusonii (strain ATCC 35469 / DSM 13698 / CCUG 18766 / IAM 14443 / JCM 21226 / LMG 7866 / NBRC 102419 / NCTC 12128 / CDC 0568-73)</name>
    <dbReference type="NCBI Taxonomy" id="585054"/>
    <lineage>
        <taxon>Bacteria</taxon>
        <taxon>Pseudomonadati</taxon>
        <taxon>Pseudomonadota</taxon>
        <taxon>Gammaproteobacteria</taxon>
        <taxon>Enterobacterales</taxon>
        <taxon>Enterobacteriaceae</taxon>
        <taxon>Escherichia</taxon>
    </lineage>
</organism>
<dbReference type="KEGG" id="efe:EFER_4377"/>
<evidence type="ECO:0000256" key="2">
    <source>
        <dbReference type="SAM" id="Phobius"/>
    </source>
</evidence>
<evidence type="ECO:0000313" key="4">
    <source>
        <dbReference type="Proteomes" id="UP000000745"/>
    </source>
</evidence>
<feature type="transmembrane region" description="Helical" evidence="2">
    <location>
        <begin position="42"/>
        <end position="59"/>
    </location>
</feature>
<keyword evidence="2" id="KW-1133">Transmembrane helix</keyword>
<feature type="region of interest" description="Disordered" evidence="1">
    <location>
        <begin position="107"/>
        <end position="143"/>
    </location>
</feature>
<dbReference type="Proteomes" id="UP000000745">
    <property type="component" value="Chromosome"/>
</dbReference>
<feature type="transmembrane region" description="Helical" evidence="2">
    <location>
        <begin position="6"/>
        <end position="26"/>
    </location>
</feature>
<dbReference type="HOGENOM" id="CLU_139075_0_0_6"/>